<sequence length="518" mass="58793">MSELSQAAKLKEEGNALYVKKNFASAIAKYTKAIAIDDKNAVLYANRSACHLSLKRYLDSLGDARIATELDPAYTKAWGRLAGVYSIVGQQQDSANAYQRALDTLPNDNLTPAEARQKSQYEDGLKKAQELLNAPRQPMEKNPLALNVDATLKITPWDAANDILPELATKKSSDSSAWGIHSAYMQFKEGVDIMKNTRRIRSHDGKMSIMGDSGALECLTNGTMEDERVFHMDQSSNWLRMFEDQVKLEVSIHRPWVNVGPDVIMREAPLRLQNGQSWDKLRPSLAITVRIWIMRGFMGEKLNHDLAMKVEYLSRALEVLEWGRKTWSQIPKASRGAIFEDTFIRGVRNMYLTALTERFQQEPSNEILEELYEEAELLIRSVDNDITIFLHPPNVMWSFFKNCSGNANASKGFYHSALARIEPDDERQHFQLAGKFYLKAADGYATDDENHPWYLHCALEYMKTVGAPTQEIVGVLSRIRGSLPKMQRIWGRNPARSPERASLYAQDLELEAELLQKV</sequence>
<protein>
    <submittedName>
        <fullName evidence="4">Uncharacterized protein</fullName>
    </submittedName>
</protein>
<evidence type="ECO:0000313" key="4">
    <source>
        <dbReference type="EMBL" id="SJL09937.1"/>
    </source>
</evidence>
<evidence type="ECO:0000256" key="1">
    <source>
        <dbReference type="ARBA" id="ARBA00022737"/>
    </source>
</evidence>
<dbReference type="OrthoDB" id="2423701at2759"/>
<dbReference type="GO" id="GO:0006620">
    <property type="term" value="P:post-translational protein targeting to endoplasmic reticulum membrane"/>
    <property type="evidence" value="ECO:0007669"/>
    <property type="project" value="TreeGrafter"/>
</dbReference>
<keyword evidence="5" id="KW-1185">Reference proteome</keyword>
<dbReference type="GO" id="GO:0060090">
    <property type="term" value="F:molecular adaptor activity"/>
    <property type="evidence" value="ECO:0007669"/>
    <property type="project" value="TreeGrafter"/>
</dbReference>
<evidence type="ECO:0000256" key="2">
    <source>
        <dbReference type="ARBA" id="ARBA00022803"/>
    </source>
</evidence>
<dbReference type="AlphaFoldDB" id="A0A284RME5"/>
<evidence type="ECO:0000256" key="3">
    <source>
        <dbReference type="PROSITE-ProRule" id="PRU00339"/>
    </source>
</evidence>
<keyword evidence="1" id="KW-0677">Repeat</keyword>
<dbReference type="SMART" id="SM00028">
    <property type="entry name" value="TPR"/>
    <property type="match status" value="3"/>
</dbReference>
<dbReference type="STRING" id="47428.A0A284RME5"/>
<feature type="repeat" description="TPR" evidence="3">
    <location>
        <begin position="75"/>
        <end position="108"/>
    </location>
</feature>
<keyword evidence="2 3" id="KW-0802">TPR repeat</keyword>
<organism evidence="4 5">
    <name type="scientific">Armillaria ostoyae</name>
    <name type="common">Armillaria root rot fungus</name>
    <dbReference type="NCBI Taxonomy" id="47428"/>
    <lineage>
        <taxon>Eukaryota</taxon>
        <taxon>Fungi</taxon>
        <taxon>Dikarya</taxon>
        <taxon>Basidiomycota</taxon>
        <taxon>Agaricomycotina</taxon>
        <taxon>Agaricomycetes</taxon>
        <taxon>Agaricomycetidae</taxon>
        <taxon>Agaricales</taxon>
        <taxon>Marasmiineae</taxon>
        <taxon>Physalacriaceae</taxon>
        <taxon>Armillaria</taxon>
    </lineage>
</organism>
<name>A0A284RME5_ARMOS</name>
<dbReference type="InterPro" id="IPR047150">
    <property type="entry name" value="SGT"/>
</dbReference>
<dbReference type="EMBL" id="FUEG01000011">
    <property type="protein sequence ID" value="SJL09937.1"/>
    <property type="molecule type" value="Genomic_DNA"/>
</dbReference>
<dbReference type="SUPFAM" id="SSF48452">
    <property type="entry name" value="TPR-like"/>
    <property type="match status" value="1"/>
</dbReference>
<proteinExistence type="predicted"/>
<dbReference type="InterPro" id="IPR011990">
    <property type="entry name" value="TPR-like_helical_dom_sf"/>
</dbReference>
<reference evidence="5" key="1">
    <citation type="journal article" date="2017" name="Nat. Ecol. Evol.">
        <title>Genome expansion and lineage-specific genetic innovations in the forest pathogenic fungi Armillaria.</title>
        <authorList>
            <person name="Sipos G."/>
            <person name="Prasanna A.N."/>
            <person name="Walter M.C."/>
            <person name="O'Connor E."/>
            <person name="Balint B."/>
            <person name="Krizsan K."/>
            <person name="Kiss B."/>
            <person name="Hess J."/>
            <person name="Varga T."/>
            <person name="Slot J."/>
            <person name="Riley R."/>
            <person name="Boka B."/>
            <person name="Rigling D."/>
            <person name="Barry K."/>
            <person name="Lee J."/>
            <person name="Mihaltcheva S."/>
            <person name="LaButti K."/>
            <person name="Lipzen A."/>
            <person name="Waldron R."/>
            <person name="Moloney N.M."/>
            <person name="Sperisen C."/>
            <person name="Kredics L."/>
            <person name="Vagvoelgyi C."/>
            <person name="Patrignani A."/>
            <person name="Fitzpatrick D."/>
            <person name="Nagy I."/>
            <person name="Doyle S."/>
            <person name="Anderson J.B."/>
            <person name="Grigoriev I.V."/>
            <person name="Gueldener U."/>
            <person name="Muensterkoetter M."/>
            <person name="Nagy L.G."/>
        </authorList>
    </citation>
    <scope>NUCLEOTIDE SEQUENCE [LARGE SCALE GENOMIC DNA]</scope>
    <source>
        <strain evidence="5">C18/9</strain>
    </source>
</reference>
<gene>
    <name evidence="4" type="ORF">ARMOST_13319</name>
</gene>
<dbReference type="PANTHER" id="PTHR45831">
    <property type="entry name" value="LD24721P"/>
    <property type="match status" value="1"/>
</dbReference>
<dbReference type="Gene3D" id="1.25.40.10">
    <property type="entry name" value="Tetratricopeptide repeat domain"/>
    <property type="match status" value="1"/>
</dbReference>
<dbReference type="PANTHER" id="PTHR45831:SF2">
    <property type="entry name" value="LD24721P"/>
    <property type="match status" value="1"/>
</dbReference>
<dbReference type="OMA" id="KRIWEFS"/>
<dbReference type="PROSITE" id="PS50005">
    <property type="entry name" value="TPR"/>
    <property type="match status" value="1"/>
</dbReference>
<accession>A0A284RME5</accession>
<evidence type="ECO:0000313" key="5">
    <source>
        <dbReference type="Proteomes" id="UP000219338"/>
    </source>
</evidence>
<dbReference type="GO" id="GO:0016020">
    <property type="term" value="C:membrane"/>
    <property type="evidence" value="ECO:0007669"/>
    <property type="project" value="TreeGrafter"/>
</dbReference>
<dbReference type="GO" id="GO:0072380">
    <property type="term" value="C:TRC complex"/>
    <property type="evidence" value="ECO:0007669"/>
    <property type="project" value="TreeGrafter"/>
</dbReference>
<dbReference type="InterPro" id="IPR019734">
    <property type="entry name" value="TPR_rpt"/>
</dbReference>
<dbReference type="Proteomes" id="UP000219338">
    <property type="component" value="Unassembled WGS sequence"/>
</dbReference>